<proteinExistence type="predicted"/>
<keyword evidence="2" id="KW-0378">Hydrolase</keyword>
<dbReference type="RefSeq" id="WP_135945672.1">
    <property type="nucleotide sequence ID" value="NZ_BMEI01000003.1"/>
</dbReference>
<dbReference type="Proteomes" id="UP000305451">
    <property type="component" value="Unassembled WGS sequence"/>
</dbReference>
<keyword evidence="3" id="KW-1185">Reference proteome</keyword>
<dbReference type="PANTHER" id="PTHR48098">
    <property type="entry name" value="ENTEROCHELIN ESTERASE-RELATED"/>
    <property type="match status" value="1"/>
</dbReference>
<name>A0A4S2H9I7_9PROT</name>
<dbReference type="AlphaFoldDB" id="A0A4S2H9I7"/>
<dbReference type="PANTHER" id="PTHR48098:SF6">
    <property type="entry name" value="FERRI-BACILLIBACTIN ESTERASE BESA"/>
    <property type="match status" value="1"/>
</dbReference>
<keyword evidence="1" id="KW-0732">Signal</keyword>
<dbReference type="SUPFAM" id="SSF48452">
    <property type="entry name" value="TPR-like"/>
    <property type="match status" value="1"/>
</dbReference>
<evidence type="ECO:0000313" key="2">
    <source>
        <dbReference type="EMBL" id="TGY92537.1"/>
    </source>
</evidence>
<dbReference type="InterPro" id="IPR011990">
    <property type="entry name" value="TPR-like_helical_dom_sf"/>
</dbReference>
<dbReference type="Pfam" id="PF00756">
    <property type="entry name" value="Esterase"/>
    <property type="match status" value="1"/>
</dbReference>
<evidence type="ECO:0000313" key="3">
    <source>
        <dbReference type="Proteomes" id="UP000305451"/>
    </source>
</evidence>
<dbReference type="EMBL" id="SRXV01000003">
    <property type="protein sequence ID" value="TGY92537.1"/>
    <property type="molecule type" value="Genomic_DNA"/>
</dbReference>
<accession>A0A4S2H9I7</accession>
<dbReference type="InterPro" id="IPR000801">
    <property type="entry name" value="Esterase-like"/>
</dbReference>
<reference evidence="2 3" key="1">
    <citation type="journal article" date="2013" name="Int. J. Syst. Evol. Microbiol.">
        <title>Marinicauda pacifica gen. nov., sp. nov., a prosthecate alphaproteobacterium of the family Hyphomonadaceae isolated from deep seawater.</title>
        <authorList>
            <person name="Zhang X.Y."/>
            <person name="Li G.W."/>
            <person name="Wang C.S."/>
            <person name="Zhang Y.J."/>
            <person name="Xu X.W."/>
            <person name="Li H."/>
            <person name="Liu A."/>
            <person name="Liu C."/>
            <person name="Xie B.B."/>
            <person name="Qin Q.L."/>
            <person name="Xu Z."/>
            <person name="Chen X.L."/>
            <person name="Zhou B.C."/>
            <person name="Zhang Y.Z."/>
        </authorList>
    </citation>
    <scope>NUCLEOTIDE SEQUENCE [LARGE SCALE GENOMIC DNA]</scope>
    <source>
        <strain evidence="2 3">P-1 km-3</strain>
    </source>
</reference>
<sequence length="393" mass="42729">MMLRAVILVAVFGLAMPAWADPAGLTQRRTDLEIESDRLGETRRLIVQVPSSYAAEPGRTYPVFVLTDAIWQFDLVAATLDYHARWGRIPEHLVVGLYNPERNLDLVPAADAGYPGTGGGDAYLAHVTAEVLPLIEARYRTNGVELLFGHSFGGVMTLNQLLTAPEAFDAYIALGASTWVAERILFDRLDEAAMTPMAGRVLYMGVGETDGGATVPDGERFAAELEARDPTGLDWTFEIRPGENHFTNVPEGLHRALGFIYPFADQQGAVVEAGRRGGPAGVRAWFDDRETALGWRFVPQAMELGLAGFQLALAGEEAASHAVFDALEARYPDNVEVVAVRANALAQTQRYEDALAALDRAIALGEAEGHPPSRLAAFRAYRARLVARRAADR</sequence>
<protein>
    <submittedName>
        <fullName evidence="2">Alpha/beta hydrolase</fullName>
    </submittedName>
</protein>
<dbReference type="InterPro" id="IPR029058">
    <property type="entry name" value="AB_hydrolase_fold"/>
</dbReference>
<feature type="signal peptide" evidence="1">
    <location>
        <begin position="1"/>
        <end position="20"/>
    </location>
</feature>
<gene>
    <name evidence="2" type="ORF">E5162_12960</name>
</gene>
<dbReference type="Gene3D" id="3.40.50.1820">
    <property type="entry name" value="alpha/beta hydrolase"/>
    <property type="match status" value="1"/>
</dbReference>
<feature type="chain" id="PRO_5021003706" evidence="1">
    <location>
        <begin position="21"/>
        <end position="393"/>
    </location>
</feature>
<evidence type="ECO:0000256" key="1">
    <source>
        <dbReference type="SAM" id="SignalP"/>
    </source>
</evidence>
<dbReference type="GO" id="GO:0016787">
    <property type="term" value="F:hydrolase activity"/>
    <property type="evidence" value="ECO:0007669"/>
    <property type="project" value="UniProtKB-KW"/>
</dbReference>
<comment type="caution">
    <text evidence="2">The sequence shown here is derived from an EMBL/GenBank/DDBJ whole genome shotgun (WGS) entry which is preliminary data.</text>
</comment>
<dbReference type="OrthoDB" id="9784036at2"/>
<organism evidence="2 3">
    <name type="scientific">Marinicauda pacifica</name>
    <dbReference type="NCBI Taxonomy" id="1133559"/>
    <lineage>
        <taxon>Bacteria</taxon>
        <taxon>Pseudomonadati</taxon>
        <taxon>Pseudomonadota</taxon>
        <taxon>Alphaproteobacteria</taxon>
        <taxon>Maricaulales</taxon>
        <taxon>Maricaulaceae</taxon>
        <taxon>Marinicauda</taxon>
    </lineage>
</organism>
<dbReference type="SUPFAM" id="SSF53474">
    <property type="entry name" value="alpha/beta-Hydrolases"/>
    <property type="match status" value="1"/>
</dbReference>
<dbReference type="InterPro" id="IPR050583">
    <property type="entry name" value="Mycobacterial_A85_antigen"/>
</dbReference>